<reference evidence="4 5" key="1">
    <citation type="submission" date="2020-08" db="EMBL/GenBank/DDBJ databases">
        <title>The genome sequence of Novosphingobium flavum 4Y4.</title>
        <authorList>
            <person name="Liu Y."/>
        </authorList>
    </citation>
    <scope>NUCLEOTIDE SEQUENCE [LARGE SCALE GENOMIC DNA]</scope>
    <source>
        <strain evidence="4 5">4Y4</strain>
    </source>
</reference>
<dbReference type="InterPro" id="IPR050570">
    <property type="entry name" value="Cell_wall_metabolism_enzyme"/>
</dbReference>
<dbReference type="FunFam" id="2.70.70.10:FF:000006">
    <property type="entry name" value="M23 family peptidase"/>
    <property type="match status" value="1"/>
</dbReference>
<evidence type="ECO:0000313" key="5">
    <source>
        <dbReference type="Proteomes" id="UP000520156"/>
    </source>
</evidence>
<dbReference type="PANTHER" id="PTHR21666:SF289">
    <property type="entry name" value="L-ALA--D-GLU ENDOPEPTIDASE"/>
    <property type="match status" value="1"/>
</dbReference>
<dbReference type="AlphaFoldDB" id="A0A7X1F7U3"/>
<dbReference type="GO" id="GO:0004222">
    <property type="term" value="F:metalloendopeptidase activity"/>
    <property type="evidence" value="ECO:0007669"/>
    <property type="project" value="TreeGrafter"/>
</dbReference>
<sequence length="240" mass="24758">MRLLAGLATAAASLLGANPAFANASANADILAPLRAAQAARHQSGDEEFRTLFSSWQSLDQGAARTQLVAPALNGGSRIGGVIPGFSNETVSIPSLVPVEGVKLTSDFGMRWHPVLGGRRAHKGVDLAAPAGTPIRASADGVVERADWFAGYGLYVALEHGGQIETRYGHMSRLNVAAGQRVRKGDVIGYVGSTGRSTGPHLHYEVRIAGEAVNPVPYLQSGAVAPAGAAALAMGDGEED</sequence>
<feature type="domain" description="M23ase beta-sheet core" evidence="3">
    <location>
        <begin position="121"/>
        <end position="215"/>
    </location>
</feature>
<gene>
    <name evidence="4" type="ORF">H7F49_08975</name>
</gene>
<dbReference type="EMBL" id="JACLAU010000010">
    <property type="protein sequence ID" value="MBC2651834.1"/>
    <property type="molecule type" value="Genomic_DNA"/>
</dbReference>
<dbReference type="Pfam" id="PF01551">
    <property type="entry name" value="Peptidase_M23"/>
    <property type="match status" value="1"/>
</dbReference>
<protein>
    <submittedName>
        <fullName evidence="4">M23 family metallopeptidase</fullName>
    </submittedName>
</protein>
<keyword evidence="5" id="KW-1185">Reference proteome</keyword>
<dbReference type="CDD" id="cd12797">
    <property type="entry name" value="M23_peptidase"/>
    <property type="match status" value="1"/>
</dbReference>
<dbReference type="InterPro" id="IPR011055">
    <property type="entry name" value="Dup_hybrid_motif"/>
</dbReference>
<feature type="chain" id="PRO_5030830136" evidence="2">
    <location>
        <begin position="23"/>
        <end position="240"/>
    </location>
</feature>
<keyword evidence="1 2" id="KW-0732">Signal</keyword>
<evidence type="ECO:0000256" key="1">
    <source>
        <dbReference type="ARBA" id="ARBA00022729"/>
    </source>
</evidence>
<name>A0A7X1F7U3_9SPHN</name>
<dbReference type="Gene3D" id="2.70.70.10">
    <property type="entry name" value="Glucose Permease (Domain IIA)"/>
    <property type="match status" value="1"/>
</dbReference>
<proteinExistence type="predicted"/>
<dbReference type="Proteomes" id="UP000520156">
    <property type="component" value="Unassembled WGS sequence"/>
</dbReference>
<evidence type="ECO:0000259" key="3">
    <source>
        <dbReference type="Pfam" id="PF01551"/>
    </source>
</evidence>
<feature type="signal peptide" evidence="2">
    <location>
        <begin position="1"/>
        <end position="22"/>
    </location>
</feature>
<evidence type="ECO:0000313" key="4">
    <source>
        <dbReference type="EMBL" id="MBC2651834.1"/>
    </source>
</evidence>
<dbReference type="PANTHER" id="PTHR21666">
    <property type="entry name" value="PEPTIDASE-RELATED"/>
    <property type="match status" value="1"/>
</dbReference>
<dbReference type="SUPFAM" id="SSF51261">
    <property type="entry name" value="Duplicated hybrid motif"/>
    <property type="match status" value="1"/>
</dbReference>
<organism evidence="4 5">
    <name type="scientific">Novosphingobium aerophilum</name>
    <dbReference type="NCBI Taxonomy" id="2839843"/>
    <lineage>
        <taxon>Bacteria</taxon>
        <taxon>Pseudomonadati</taxon>
        <taxon>Pseudomonadota</taxon>
        <taxon>Alphaproteobacteria</taxon>
        <taxon>Sphingomonadales</taxon>
        <taxon>Sphingomonadaceae</taxon>
        <taxon>Novosphingobium</taxon>
    </lineage>
</organism>
<accession>A0A7X1F7U3</accession>
<evidence type="ECO:0000256" key="2">
    <source>
        <dbReference type="SAM" id="SignalP"/>
    </source>
</evidence>
<comment type="caution">
    <text evidence="4">The sequence shown here is derived from an EMBL/GenBank/DDBJ whole genome shotgun (WGS) entry which is preliminary data.</text>
</comment>
<dbReference type="InterPro" id="IPR016047">
    <property type="entry name" value="M23ase_b-sheet_dom"/>
</dbReference>